<feature type="region of interest" description="Disordered" evidence="1">
    <location>
        <begin position="110"/>
        <end position="137"/>
    </location>
</feature>
<feature type="domain" description="Peptidoglycan binding-like" evidence="2">
    <location>
        <begin position="160"/>
        <end position="211"/>
    </location>
</feature>
<reference evidence="3" key="2">
    <citation type="submission" date="2021-08" db="EMBL/GenBank/DDBJ databases">
        <authorList>
            <person name="Tani A."/>
            <person name="Ola A."/>
            <person name="Ogura Y."/>
            <person name="Katsura K."/>
            <person name="Hayashi T."/>
        </authorList>
    </citation>
    <scope>NUCLEOTIDE SEQUENCE</scope>
    <source>
        <strain evidence="3">LMG 23639</strain>
    </source>
</reference>
<feature type="region of interest" description="Disordered" evidence="1">
    <location>
        <begin position="1"/>
        <end position="37"/>
    </location>
</feature>
<dbReference type="InterPro" id="IPR036366">
    <property type="entry name" value="PGBDSf"/>
</dbReference>
<feature type="compositionally biased region" description="Basic and acidic residues" evidence="1">
    <location>
        <begin position="1"/>
        <end position="12"/>
    </location>
</feature>
<evidence type="ECO:0000256" key="1">
    <source>
        <dbReference type="SAM" id="MobiDB-lite"/>
    </source>
</evidence>
<dbReference type="EMBL" id="BPQR01000080">
    <property type="protein sequence ID" value="GJE08463.1"/>
    <property type="molecule type" value="Genomic_DNA"/>
</dbReference>
<sequence length="221" mass="23281">MREQTRPRDPRDIAVPGDMRASGRPKRTSRPPASGAFRTSLRTGLAALAGFARLCRRHPGEVVGSLAALAATAAVAVNALGSQNGRHPAPILPKMVIKDAPKETARPRLAEAPPAAPVPRQVPAEPAPVVKEPPRKPDPIAEIIRGEDTTASVNPQPDRAVIQAQKALAKLGYGPLKPDGVMGSATRAAIEKFERDRKLPVRGEAAGRTLRELAARSGVTG</sequence>
<name>A0ABQ4T2H4_9HYPH</name>
<comment type="caution">
    <text evidence="3">The sequence shown here is derived from an EMBL/GenBank/DDBJ whole genome shotgun (WGS) entry which is preliminary data.</text>
</comment>
<proteinExistence type="predicted"/>
<keyword evidence="4" id="KW-1185">Reference proteome</keyword>
<dbReference type="Gene3D" id="1.10.101.10">
    <property type="entry name" value="PGBD-like superfamily/PGBD"/>
    <property type="match status" value="1"/>
</dbReference>
<dbReference type="InterPro" id="IPR002477">
    <property type="entry name" value="Peptidoglycan-bd-like"/>
</dbReference>
<protein>
    <recommendedName>
        <fullName evidence="2">Peptidoglycan binding-like domain-containing protein</fullName>
    </recommendedName>
</protein>
<accession>A0ABQ4T2H4</accession>
<evidence type="ECO:0000313" key="3">
    <source>
        <dbReference type="EMBL" id="GJE08463.1"/>
    </source>
</evidence>
<feature type="compositionally biased region" description="Low complexity" evidence="1">
    <location>
        <begin position="110"/>
        <end position="130"/>
    </location>
</feature>
<dbReference type="RefSeq" id="WP_238278158.1">
    <property type="nucleotide sequence ID" value="NZ_BPQR01000080.1"/>
</dbReference>
<dbReference type="Proteomes" id="UP001055102">
    <property type="component" value="Unassembled WGS sequence"/>
</dbReference>
<evidence type="ECO:0000313" key="4">
    <source>
        <dbReference type="Proteomes" id="UP001055102"/>
    </source>
</evidence>
<reference evidence="3" key="1">
    <citation type="journal article" date="2021" name="Front. Microbiol.">
        <title>Comprehensive Comparative Genomics and Phenotyping of Methylobacterium Species.</title>
        <authorList>
            <person name="Alessa O."/>
            <person name="Ogura Y."/>
            <person name="Fujitani Y."/>
            <person name="Takami H."/>
            <person name="Hayashi T."/>
            <person name="Sahin N."/>
            <person name="Tani A."/>
        </authorList>
    </citation>
    <scope>NUCLEOTIDE SEQUENCE</scope>
    <source>
        <strain evidence="3">LMG 23639</strain>
    </source>
</reference>
<dbReference type="Pfam" id="PF01471">
    <property type="entry name" value="PG_binding_1"/>
    <property type="match status" value="1"/>
</dbReference>
<gene>
    <name evidence="3" type="ORF">AOPFMNJM_3800</name>
</gene>
<evidence type="ECO:0000259" key="2">
    <source>
        <dbReference type="Pfam" id="PF01471"/>
    </source>
</evidence>
<dbReference type="SUPFAM" id="SSF47090">
    <property type="entry name" value="PGBD-like"/>
    <property type="match status" value="1"/>
</dbReference>
<organism evidence="3 4">
    <name type="scientific">Methylobacterium jeotgali</name>
    <dbReference type="NCBI Taxonomy" id="381630"/>
    <lineage>
        <taxon>Bacteria</taxon>
        <taxon>Pseudomonadati</taxon>
        <taxon>Pseudomonadota</taxon>
        <taxon>Alphaproteobacteria</taxon>
        <taxon>Hyphomicrobiales</taxon>
        <taxon>Methylobacteriaceae</taxon>
        <taxon>Methylobacterium</taxon>
    </lineage>
</organism>
<dbReference type="InterPro" id="IPR036365">
    <property type="entry name" value="PGBD-like_sf"/>
</dbReference>